<evidence type="ECO:0000313" key="1">
    <source>
        <dbReference type="EMBL" id="ATX80600.1"/>
    </source>
</evidence>
<evidence type="ECO:0000313" key="2">
    <source>
        <dbReference type="Proteomes" id="UP000231701"/>
    </source>
</evidence>
<accession>A0A2K8KZZ0</accession>
<sequence length="311" mass="35080">MICFRVVLKHLICLVGLLFLYAGTTVAQDVSVFISPSQAYAEAVQIEKEVELLLRHFKISERIHPKPYKAELKPRHVFEMAYVVLTKVQILREKNGFSRFSIVSLEPKMSVDSELVYEQTQRILTELRIIKTRLGISAQVSAAKSYSGKRPIDVFNKLHQISLNIELLNQAPILPNHVFAVVMKIDHDVDDILRHLFVDDQTFPPAKVEGAKPVDVLASVFALMGEIQRLQGQAGIGRTDFSAFEQSEDVKPSDVFNMVGMAFAELQTLKASLDITTIAPPAERFEGKVPADSQQLISWVTRKLRLIEQLR</sequence>
<protein>
    <submittedName>
        <fullName evidence="1">Uncharacterized protein</fullName>
    </submittedName>
</protein>
<dbReference type="EMBL" id="CP018799">
    <property type="protein sequence ID" value="ATX80600.1"/>
    <property type="molecule type" value="Genomic_DNA"/>
</dbReference>
<reference evidence="1 2" key="1">
    <citation type="submission" date="2016-12" db="EMBL/GenBank/DDBJ databases">
        <title>Isolation and genomic insights into novel planktonic Zetaproteobacteria from stratified waters of the Chesapeake Bay.</title>
        <authorList>
            <person name="McAllister S.M."/>
            <person name="Kato S."/>
            <person name="Chan C.S."/>
            <person name="Chiu B.K."/>
            <person name="Field E.K."/>
        </authorList>
    </citation>
    <scope>NUCLEOTIDE SEQUENCE [LARGE SCALE GENOMIC DNA]</scope>
    <source>
        <strain evidence="1 2">CP-5</strain>
    </source>
</reference>
<name>A0A2K8KZZ0_MARES</name>
<organism evidence="1 2">
    <name type="scientific">Mariprofundus aestuarium</name>
    <dbReference type="NCBI Taxonomy" id="1921086"/>
    <lineage>
        <taxon>Bacteria</taxon>
        <taxon>Pseudomonadati</taxon>
        <taxon>Pseudomonadota</taxon>
        <taxon>Candidatius Mariprofundia</taxon>
        <taxon>Mariprofundales</taxon>
        <taxon>Mariprofundaceae</taxon>
        <taxon>Mariprofundus</taxon>
    </lineage>
</organism>
<proteinExistence type="predicted"/>
<dbReference type="RefSeq" id="WP_100278349.1">
    <property type="nucleotide sequence ID" value="NZ_CP018799.1"/>
</dbReference>
<dbReference type="Proteomes" id="UP000231701">
    <property type="component" value="Chromosome"/>
</dbReference>
<gene>
    <name evidence="1" type="ORF">Ga0123461_2195</name>
</gene>
<dbReference type="KEGG" id="maes:Ga0123461_2195"/>
<keyword evidence="2" id="KW-1185">Reference proteome</keyword>
<dbReference type="OrthoDB" id="5368448at2"/>
<dbReference type="AlphaFoldDB" id="A0A2K8KZZ0"/>